<dbReference type="Proteomes" id="UP000663419">
    <property type="component" value="Chromosome 3"/>
</dbReference>
<dbReference type="PANTHER" id="PTHR24305">
    <property type="entry name" value="CYTOCHROME P450"/>
    <property type="match status" value="1"/>
</dbReference>
<dbReference type="InterPro" id="IPR036396">
    <property type="entry name" value="Cyt_P450_sf"/>
</dbReference>
<dbReference type="InterPro" id="IPR050121">
    <property type="entry name" value="Cytochrome_P450_monoxygenase"/>
</dbReference>
<comment type="cofactor">
    <cofactor evidence="1 8">
        <name>heme</name>
        <dbReference type="ChEBI" id="CHEBI:30413"/>
    </cofactor>
</comment>
<proteinExistence type="inferred from homology"/>
<feature type="transmembrane region" description="Helical" evidence="10">
    <location>
        <begin position="91"/>
        <end position="111"/>
    </location>
</feature>
<reference evidence="11" key="1">
    <citation type="submission" date="2021-01" db="EMBL/GenBank/DDBJ databases">
        <title>Chromosome-level genome assembly of a human fungal pathogen reveals clustering of transcriptionally co-regulated genes.</title>
        <authorList>
            <person name="Voorhies M."/>
            <person name="Cohen S."/>
            <person name="Shea T.P."/>
            <person name="Petrus S."/>
            <person name="Munoz J.F."/>
            <person name="Poplawski S."/>
            <person name="Goldman W.E."/>
            <person name="Michael T."/>
            <person name="Cuomo C.A."/>
            <person name="Sil A."/>
            <person name="Beyhan S."/>
        </authorList>
    </citation>
    <scope>NUCLEOTIDE SEQUENCE</scope>
    <source>
        <strain evidence="11">H88</strain>
    </source>
</reference>
<comment type="similarity">
    <text evidence="2 9">Belongs to the cytochrome P450 family.</text>
</comment>
<evidence type="ECO:0000256" key="5">
    <source>
        <dbReference type="ARBA" id="ARBA00023002"/>
    </source>
</evidence>
<evidence type="ECO:0000313" key="12">
    <source>
        <dbReference type="Proteomes" id="UP000663419"/>
    </source>
</evidence>
<dbReference type="VEuPathDB" id="FungiDB:I7I53_00272"/>
<dbReference type="GO" id="GO:0009403">
    <property type="term" value="P:toxin biosynthetic process"/>
    <property type="evidence" value="ECO:0007669"/>
    <property type="project" value="UniProtKB-ARBA"/>
</dbReference>
<dbReference type="InterPro" id="IPR017972">
    <property type="entry name" value="Cyt_P450_CS"/>
</dbReference>
<evidence type="ECO:0000256" key="3">
    <source>
        <dbReference type="ARBA" id="ARBA00022617"/>
    </source>
</evidence>
<evidence type="ECO:0000313" key="11">
    <source>
        <dbReference type="EMBL" id="QSS53109.1"/>
    </source>
</evidence>
<evidence type="ECO:0000256" key="6">
    <source>
        <dbReference type="ARBA" id="ARBA00023004"/>
    </source>
</evidence>
<sequence>MIINIGAQARHPLAFNQGPDTSRQRRRYSSAPVASRFPLGQRSNQGILDCNSHQRFNTFLPVIFIPALFPLKQVAIMAVIVTIQALTQSPFILAATSLSIVILYLISRFIYNVFFHPLRSFPGPTSHAMSQIPYIYKSLRGTLEFDILDLHKTYGDIVRIAPNELAISGPGSWKDILGNRRSGEEQLEKFKQYYSPTGGKKATSIIIADRDDHSRLRRQLAHGFSDKSMREQEPLITQHIDLLVKRFHERGRGGSKPFDLTQWYNYATFDVIGDLTFGESFGCLENAYFHPFVKLMLASGKIAVFLQCLSFFPLAKETFLNLIPMSAMKSQANVAKEKILRRMQLGIERPDLIEGLLKKKDEWNMSLDALSANARLLLVGGSETTATLLCGVTYLLLSNPQTLERLTAEIRSAFKSEDEINMSSANDLNYMLACLDEALRVYPPVPLGLPRVVPKGGCEISGKFIPEDTVVAVHHWATYHNEKYFTDPFAYHPERFLGDPKYASDKRDLLQPFHIGPRSCLGRNLAYAEMRLILARLIYNFDMSLAKESANWLAKQKVFLFYTKPPLNVYMTPVNSRE</sequence>
<dbReference type="PROSITE" id="PS00086">
    <property type="entry name" value="CYTOCHROME_P450"/>
    <property type="match status" value="1"/>
</dbReference>
<evidence type="ECO:0000256" key="7">
    <source>
        <dbReference type="ARBA" id="ARBA00023033"/>
    </source>
</evidence>
<dbReference type="FunFam" id="1.10.630.10:FF:000047">
    <property type="entry name" value="Cytochrome P450 monooxygenase"/>
    <property type="match status" value="1"/>
</dbReference>
<dbReference type="PRINTS" id="PR00385">
    <property type="entry name" value="P450"/>
</dbReference>
<dbReference type="GO" id="GO:0004497">
    <property type="term" value="F:monooxygenase activity"/>
    <property type="evidence" value="ECO:0007669"/>
    <property type="project" value="UniProtKB-KW"/>
</dbReference>
<evidence type="ECO:0000256" key="4">
    <source>
        <dbReference type="ARBA" id="ARBA00022723"/>
    </source>
</evidence>
<dbReference type="PANTHER" id="PTHR24305:SF230">
    <property type="entry name" value="P450, PUTATIVE (EUROFUNG)-RELATED"/>
    <property type="match status" value="1"/>
</dbReference>
<feature type="transmembrane region" description="Helical" evidence="10">
    <location>
        <begin position="62"/>
        <end position="85"/>
    </location>
</feature>
<protein>
    <submittedName>
        <fullName evidence="11">Benzoate 4-monooxygenase cytochrome P450</fullName>
    </submittedName>
</protein>
<dbReference type="AlphaFoldDB" id="A0A8A1LGC2"/>
<dbReference type="InterPro" id="IPR002401">
    <property type="entry name" value="Cyt_P450_E_grp-I"/>
</dbReference>
<gene>
    <name evidence="11" type="ORF">I7I53_00272</name>
</gene>
<keyword evidence="4 8" id="KW-0479">Metal-binding</keyword>
<evidence type="ECO:0000256" key="8">
    <source>
        <dbReference type="PIRSR" id="PIRSR602401-1"/>
    </source>
</evidence>
<feature type="binding site" description="axial binding residue" evidence="8">
    <location>
        <position position="520"/>
    </location>
    <ligand>
        <name>heme</name>
        <dbReference type="ChEBI" id="CHEBI:30413"/>
    </ligand>
    <ligandPart>
        <name>Fe</name>
        <dbReference type="ChEBI" id="CHEBI:18248"/>
    </ligandPart>
</feature>
<dbReference type="GO" id="GO:0016705">
    <property type="term" value="F:oxidoreductase activity, acting on paired donors, with incorporation or reduction of molecular oxygen"/>
    <property type="evidence" value="ECO:0007669"/>
    <property type="project" value="InterPro"/>
</dbReference>
<evidence type="ECO:0000256" key="2">
    <source>
        <dbReference type="ARBA" id="ARBA00010617"/>
    </source>
</evidence>
<dbReference type="GO" id="GO:0005506">
    <property type="term" value="F:iron ion binding"/>
    <property type="evidence" value="ECO:0007669"/>
    <property type="project" value="InterPro"/>
</dbReference>
<organism evidence="11 12">
    <name type="scientific">Ajellomyces capsulatus (strain H88)</name>
    <name type="common">Darling's disease fungus</name>
    <name type="synonym">Histoplasma capsulatum</name>
    <dbReference type="NCBI Taxonomy" id="544711"/>
    <lineage>
        <taxon>Eukaryota</taxon>
        <taxon>Fungi</taxon>
        <taxon>Dikarya</taxon>
        <taxon>Ascomycota</taxon>
        <taxon>Pezizomycotina</taxon>
        <taxon>Eurotiomycetes</taxon>
        <taxon>Eurotiomycetidae</taxon>
        <taxon>Onygenales</taxon>
        <taxon>Ajellomycetaceae</taxon>
        <taxon>Histoplasma</taxon>
    </lineage>
</organism>
<accession>A0A8A1LGC2</accession>
<dbReference type="PRINTS" id="PR00463">
    <property type="entry name" value="EP450I"/>
</dbReference>
<keyword evidence="10" id="KW-0472">Membrane</keyword>
<evidence type="ECO:0000256" key="9">
    <source>
        <dbReference type="RuleBase" id="RU000461"/>
    </source>
</evidence>
<keyword evidence="5 9" id="KW-0560">Oxidoreductase</keyword>
<dbReference type="SUPFAM" id="SSF48264">
    <property type="entry name" value="Cytochrome P450"/>
    <property type="match status" value="1"/>
</dbReference>
<evidence type="ECO:0000256" key="1">
    <source>
        <dbReference type="ARBA" id="ARBA00001971"/>
    </source>
</evidence>
<evidence type="ECO:0000256" key="10">
    <source>
        <dbReference type="SAM" id="Phobius"/>
    </source>
</evidence>
<keyword evidence="10" id="KW-0812">Transmembrane</keyword>
<dbReference type="InterPro" id="IPR001128">
    <property type="entry name" value="Cyt_P450"/>
</dbReference>
<dbReference type="CDD" id="cd11058">
    <property type="entry name" value="CYP60B-like"/>
    <property type="match status" value="1"/>
</dbReference>
<dbReference type="Gene3D" id="1.10.630.10">
    <property type="entry name" value="Cytochrome P450"/>
    <property type="match status" value="1"/>
</dbReference>
<dbReference type="GO" id="GO:0020037">
    <property type="term" value="F:heme binding"/>
    <property type="evidence" value="ECO:0007669"/>
    <property type="project" value="InterPro"/>
</dbReference>
<dbReference type="Pfam" id="PF00067">
    <property type="entry name" value="p450"/>
    <property type="match status" value="1"/>
</dbReference>
<keyword evidence="6 8" id="KW-0408">Iron</keyword>
<name>A0A8A1LGC2_AJEC8</name>
<keyword evidence="10" id="KW-1133">Transmembrane helix</keyword>
<dbReference type="EMBL" id="CP069104">
    <property type="protein sequence ID" value="QSS53109.1"/>
    <property type="molecule type" value="Genomic_DNA"/>
</dbReference>
<keyword evidence="7 9" id="KW-0503">Monooxygenase</keyword>
<keyword evidence="3 8" id="KW-0349">Heme</keyword>